<organism evidence="2 3">
    <name type="scientific">Mycobacterium kansasii</name>
    <dbReference type="NCBI Taxonomy" id="1768"/>
    <lineage>
        <taxon>Bacteria</taxon>
        <taxon>Bacillati</taxon>
        <taxon>Actinomycetota</taxon>
        <taxon>Actinomycetes</taxon>
        <taxon>Mycobacteriales</taxon>
        <taxon>Mycobacteriaceae</taxon>
        <taxon>Mycobacterium</taxon>
    </lineage>
</organism>
<accession>A0A1V3WXN3</accession>
<feature type="region of interest" description="Disordered" evidence="1">
    <location>
        <begin position="16"/>
        <end position="47"/>
    </location>
</feature>
<evidence type="ECO:0000313" key="2">
    <source>
        <dbReference type="EMBL" id="OOK71710.1"/>
    </source>
</evidence>
<proteinExistence type="predicted"/>
<comment type="caution">
    <text evidence="2">The sequence shown here is derived from an EMBL/GenBank/DDBJ whole genome shotgun (WGS) entry which is preliminary data.</text>
</comment>
<protein>
    <submittedName>
        <fullName evidence="2">Uncharacterized protein</fullName>
    </submittedName>
</protein>
<evidence type="ECO:0000313" key="3">
    <source>
        <dbReference type="Proteomes" id="UP000189229"/>
    </source>
</evidence>
<dbReference type="AlphaFoldDB" id="A0A1V3WXN3"/>
<sequence>MAKTVNVPQVWSKLQLHRPDGHRRRKLAGNLTSRSPVDDDPGMTGSA</sequence>
<reference evidence="2 3" key="1">
    <citation type="submission" date="2017-02" db="EMBL/GenBank/DDBJ databases">
        <title>Complete genome sequences of Mycobacterium kansasii strains isolated from rhesus macaques.</title>
        <authorList>
            <person name="Panda A."/>
            <person name="Nagaraj S."/>
            <person name="Zhao X."/>
            <person name="Tettelin H."/>
            <person name="Detolla L.J."/>
        </authorList>
    </citation>
    <scope>NUCLEOTIDE SEQUENCE [LARGE SCALE GENOMIC DNA]</scope>
    <source>
        <strain evidence="2 3">11-3813</strain>
    </source>
</reference>
<gene>
    <name evidence="2" type="ORF">BZL30_5300</name>
</gene>
<name>A0A1V3WXN3_MYCKA</name>
<dbReference type="EMBL" id="MVBM01000005">
    <property type="protein sequence ID" value="OOK71710.1"/>
    <property type="molecule type" value="Genomic_DNA"/>
</dbReference>
<evidence type="ECO:0000256" key="1">
    <source>
        <dbReference type="SAM" id="MobiDB-lite"/>
    </source>
</evidence>
<dbReference type="Proteomes" id="UP000189229">
    <property type="component" value="Unassembled WGS sequence"/>
</dbReference>